<dbReference type="Proteomes" id="UP000010367">
    <property type="component" value="Chromosome"/>
</dbReference>
<organism evidence="2 3">
    <name type="scientific">Oscillatoria acuminata PCC 6304</name>
    <dbReference type="NCBI Taxonomy" id="56110"/>
    <lineage>
        <taxon>Bacteria</taxon>
        <taxon>Bacillati</taxon>
        <taxon>Cyanobacteriota</taxon>
        <taxon>Cyanophyceae</taxon>
        <taxon>Oscillatoriophycideae</taxon>
        <taxon>Oscillatoriales</taxon>
        <taxon>Oscillatoriaceae</taxon>
        <taxon>Oscillatoria</taxon>
    </lineage>
</organism>
<dbReference type="HOGENOM" id="CLU_158613_4_1_3"/>
<evidence type="ECO:0000313" key="3">
    <source>
        <dbReference type="Proteomes" id="UP000010367"/>
    </source>
</evidence>
<dbReference type="eggNOG" id="ENOG50336TG">
    <property type="taxonomic scope" value="Bacteria"/>
</dbReference>
<dbReference type="KEGG" id="oac:Oscil6304_1086"/>
<dbReference type="Pfam" id="PF07862">
    <property type="entry name" value="Nif11"/>
    <property type="match status" value="1"/>
</dbReference>
<keyword evidence="3" id="KW-1185">Reference proteome</keyword>
<dbReference type="EMBL" id="CP003607">
    <property type="protein sequence ID" value="AFY80813.1"/>
    <property type="molecule type" value="Genomic_DNA"/>
</dbReference>
<name>K9TEI3_9CYAN</name>
<evidence type="ECO:0000259" key="1">
    <source>
        <dbReference type="Pfam" id="PF07862"/>
    </source>
</evidence>
<gene>
    <name evidence="2" type="ORF">Oscil6304_1086</name>
</gene>
<proteinExistence type="predicted"/>
<evidence type="ECO:0000313" key="2">
    <source>
        <dbReference type="EMBL" id="AFY80813.1"/>
    </source>
</evidence>
<dbReference type="NCBIfam" id="TIGR03798">
    <property type="entry name" value="leader_Nif11"/>
    <property type="match status" value="1"/>
</dbReference>
<dbReference type="InterPro" id="IPR012903">
    <property type="entry name" value="Nif11"/>
</dbReference>
<feature type="domain" description="Nif11" evidence="1">
    <location>
        <begin position="18"/>
        <end position="65"/>
    </location>
</feature>
<dbReference type="InParanoid" id="K9TEI3"/>
<reference evidence="2 3" key="1">
    <citation type="submission" date="2012-06" db="EMBL/GenBank/DDBJ databases">
        <title>Finished chromosome of genome of Oscillatoria acuminata PCC 6304.</title>
        <authorList>
            <consortium name="US DOE Joint Genome Institute"/>
            <person name="Gugger M."/>
            <person name="Coursin T."/>
            <person name="Rippka R."/>
            <person name="Tandeau De Marsac N."/>
            <person name="Huntemann M."/>
            <person name="Wei C.-L."/>
            <person name="Han J."/>
            <person name="Detter J.C."/>
            <person name="Han C."/>
            <person name="Tapia R."/>
            <person name="Davenport K."/>
            <person name="Daligault H."/>
            <person name="Erkkila T."/>
            <person name="Gu W."/>
            <person name="Munk A.C.C."/>
            <person name="Teshima H."/>
            <person name="Xu Y."/>
            <person name="Chain P."/>
            <person name="Chen A."/>
            <person name="Krypides N."/>
            <person name="Mavromatis K."/>
            <person name="Markowitz V."/>
            <person name="Szeto E."/>
            <person name="Ivanova N."/>
            <person name="Mikhailova N."/>
            <person name="Ovchinnikova G."/>
            <person name="Pagani I."/>
            <person name="Pati A."/>
            <person name="Goodwin L."/>
            <person name="Peters L."/>
            <person name="Pitluck S."/>
            <person name="Woyke T."/>
            <person name="Kerfeld C."/>
        </authorList>
    </citation>
    <scope>NUCLEOTIDE SEQUENCE [LARGE SCALE GENOMIC DNA]</scope>
    <source>
        <strain evidence="2 3">PCC 6304</strain>
    </source>
</reference>
<dbReference type="AlphaFoldDB" id="K9TEI3"/>
<sequence>MECFTVQTDIECLEESQMALSEVVRLFRAVQTDPSLKEKYNSAPSLDKLVAMARQDGYDFTTEEWMEATQFKVEELESKLSEIPGI</sequence>
<dbReference type="InterPro" id="IPR022516">
    <property type="entry name" value="CHP03798_Ocin"/>
</dbReference>
<protein>
    <submittedName>
        <fullName evidence="2">Bacteriocin propeptide, TIGR03798 family</fullName>
    </submittedName>
</protein>
<accession>K9TEI3</accession>